<dbReference type="AlphaFoldDB" id="V4MPL9"/>
<dbReference type="PROSITE" id="PS50181">
    <property type="entry name" value="FBOX"/>
    <property type="match status" value="1"/>
</dbReference>
<protein>
    <recommendedName>
        <fullName evidence="1">F-box domain-containing protein</fullName>
    </recommendedName>
</protein>
<dbReference type="InterPro" id="IPR036047">
    <property type="entry name" value="F-box-like_dom_sf"/>
</dbReference>
<dbReference type="InterPro" id="IPR053781">
    <property type="entry name" value="F-box_AtFBL13-like"/>
</dbReference>
<dbReference type="KEGG" id="eus:EUTSA_v10009959mg"/>
<dbReference type="EMBL" id="KI517683">
    <property type="protein sequence ID" value="ESQ33566.1"/>
    <property type="molecule type" value="Genomic_DNA"/>
</dbReference>
<dbReference type="InterPro" id="IPR055411">
    <property type="entry name" value="LRR_FXL15/At3g58940/PEG3-like"/>
</dbReference>
<keyword evidence="3" id="KW-1185">Reference proteome</keyword>
<dbReference type="SUPFAM" id="SSF52058">
    <property type="entry name" value="L domain-like"/>
    <property type="match status" value="1"/>
</dbReference>
<dbReference type="Gene3D" id="3.80.10.10">
    <property type="entry name" value="Ribonuclease Inhibitor"/>
    <property type="match status" value="1"/>
</dbReference>
<dbReference type="InterPro" id="IPR032675">
    <property type="entry name" value="LRR_dom_sf"/>
</dbReference>
<dbReference type="Pfam" id="PF24758">
    <property type="entry name" value="LRR_At5g56370"/>
    <property type="match status" value="1"/>
</dbReference>
<organism evidence="2 3">
    <name type="scientific">Eutrema salsugineum</name>
    <name type="common">Saltwater cress</name>
    <name type="synonym">Sisymbrium salsugineum</name>
    <dbReference type="NCBI Taxonomy" id="72664"/>
    <lineage>
        <taxon>Eukaryota</taxon>
        <taxon>Viridiplantae</taxon>
        <taxon>Streptophyta</taxon>
        <taxon>Embryophyta</taxon>
        <taxon>Tracheophyta</taxon>
        <taxon>Spermatophyta</taxon>
        <taxon>Magnoliopsida</taxon>
        <taxon>eudicotyledons</taxon>
        <taxon>Gunneridae</taxon>
        <taxon>Pentapetalae</taxon>
        <taxon>rosids</taxon>
        <taxon>malvids</taxon>
        <taxon>Brassicales</taxon>
        <taxon>Brassicaceae</taxon>
        <taxon>Eutremeae</taxon>
        <taxon>Eutrema</taxon>
    </lineage>
</organism>
<dbReference type="Gramene" id="ESQ33566">
    <property type="protein sequence ID" value="ESQ33566"/>
    <property type="gene ID" value="EUTSA_v10009959mg"/>
</dbReference>
<dbReference type="PANTHER" id="PTHR31900:SF28">
    <property type="entry name" value="FBD DOMAIN-CONTAINING PROTEIN"/>
    <property type="match status" value="1"/>
</dbReference>
<dbReference type="STRING" id="72664.V4MPL9"/>
<sequence length="231" mass="26634">MVRICDFPDDLLLKILSFLPTQVAASTSVLSKRWEFLWMLLPKLEYIDRNYLSVSDCESLRLCLDLPYASPQIKPEDIKRFYTCKSIVVLKLGYLRLMDVPSTACLPSLKTLTLNVRYDNEESLQRLLSICPVLEELNIGNMDDLQEFSVIVPTLRRLSLLISNYSLLNGYVIDTPSLEYFRLEDRIDTAHKPKIRSMPNLKEAYVEVVSFDLKSLIRSITSVKRLTLCSE</sequence>
<evidence type="ECO:0000259" key="1">
    <source>
        <dbReference type="PROSITE" id="PS50181"/>
    </source>
</evidence>
<gene>
    <name evidence="2" type="ORF">EUTSA_v10009959mg</name>
</gene>
<dbReference type="OMA" id="YTCKSIV"/>
<dbReference type="PANTHER" id="PTHR31900">
    <property type="entry name" value="F-BOX/RNI SUPERFAMILY PROTEIN-RELATED"/>
    <property type="match status" value="1"/>
</dbReference>
<dbReference type="SUPFAM" id="SSF81383">
    <property type="entry name" value="F-box domain"/>
    <property type="match status" value="1"/>
</dbReference>
<accession>V4MPL9</accession>
<evidence type="ECO:0000313" key="2">
    <source>
        <dbReference type="EMBL" id="ESQ33566.1"/>
    </source>
</evidence>
<feature type="non-terminal residue" evidence="2">
    <location>
        <position position="231"/>
    </location>
</feature>
<dbReference type="InterPro" id="IPR001810">
    <property type="entry name" value="F-box_dom"/>
</dbReference>
<proteinExistence type="predicted"/>
<evidence type="ECO:0000313" key="3">
    <source>
        <dbReference type="Proteomes" id="UP000030689"/>
    </source>
</evidence>
<dbReference type="Proteomes" id="UP000030689">
    <property type="component" value="Unassembled WGS sequence"/>
</dbReference>
<name>V4MPL9_EUTSA</name>
<dbReference type="InterPro" id="IPR050232">
    <property type="entry name" value="FBL13/AtMIF1-like"/>
</dbReference>
<reference evidence="2 3" key="1">
    <citation type="journal article" date="2013" name="Front. Plant Sci.">
        <title>The Reference Genome of the Halophytic Plant Eutrema salsugineum.</title>
        <authorList>
            <person name="Yang R."/>
            <person name="Jarvis D.E."/>
            <person name="Chen H."/>
            <person name="Beilstein M.A."/>
            <person name="Grimwood J."/>
            <person name="Jenkins J."/>
            <person name="Shu S."/>
            <person name="Prochnik S."/>
            <person name="Xin M."/>
            <person name="Ma C."/>
            <person name="Schmutz J."/>
            <person name="Wing R.A."/>
            <person name="Mitchell-Olds T."/>
            <person name="Schumaker K.S."/>
            <person name="Wang X."/>
        </authorList>
    </citation>
    <scope>NUCLEOTIDE SEQUENCE [LARGE SCALE GENOMIC DNA]</scope>
</reference>
<dbReference type="CDD" id="cd22160">
    <property type="entry name" value="F-box_AtFBL13-like"/>
    <property type="match status" value="1"/>
</dbReference>
<dbReference type="Pfam" id="PF00646">
    <property type="entry name" value="F-box"/>
    <property type="match status" value="1"/>
</dbReference>
<feature type="domain" description="F-box" evidence="1">
    <location>
        <begin position="1"/>
        <end position="54"/>
    </location>
</feature>